<organism evidence="1 2">
    <name type="scientific">Lindgomyces ingoldianus</name>
    <dbReference type="NCBI Taxonomy" id="673940"/>
    <lineage>
        <taxon>Eukaryota</taxon>
        <taxon>Fungi</taxon>
        <taxon>Dikarya</taxon>
        <taxon>Ascomycota</taxon>
        <taxon>Pezizomycotina</taxon>
        <taxon>Dothideomycetes</taxon>
        <taxon>Pleosporomycetidae</taxon>
        <taxon>Pleosporales</taxon>
        <taxon>Lindgomycetaceae</taxon>
        <taxon>Lindgomyces</taxon>
    </lineage>
</organism>
<reference evidence="1" key="1">
    <citation type="journal article" date="2020" name="Stud. Mycol.">
        <title>101 Dothideomycetes genomes: a test case for predicting lifestyles and emergence of pathogens.</title>
        <authorList>
            <person name="Haridas S."/>
            <person name="Albert R."/>
            <person name="Binder M."/>
            <person name="Bloem J."/>
            <person name="Labutti K."/>
            <person name="Salamov A."/>
            <person name="Andreopoulos B."/>
            <person name="Baker S."/>
            <person name="Barry K."/>
            <person name="Bills G."/>
            <person name="Bluhm B."/>
            <person name="Cannon C."/>
            <person name="Castanera R."/>
            <person name="Culley D."/>
            <person name="Daum C."/>
            <person name="Ezra D."/>
            <person name="Gonzalez J."/>
            <person name="Henrissat B."/>
            <person name="Kuo A."/>
            <person name="Liang C."/>
            <person name="Lipzen A."/>
            <person name="Lutzoni F."/>
            <person name="Magnuson J."/>
            <person name="Mondo S."/>
            <person name="Nolan M."/>
            <person name="Ohm R."/>
            <person name="Pangilinan J."/>
            <person name="Park H.-J."/>
            <person name="Ramirez L."/>
            <person name="Alfaro M."/>
            <person name="Sun H."/>
            <person name="Tritt A."/>
            <person name="Yoshinaga Y."/>
            <person name="Zwiers L.-H."/>
            <person name="Turgeon B."/>
            <person name="Goodwin S."/>
            <person name="Spatafora J."/>
            <person name="Crous P."/>
            <person name="Grigoriev I."/>
        </authorList>
    </citation>
    <scope>NUCLEOTIDE SEQUENCE</scope>
    <source>
        <strain evidence="1">ATCC 200398</strain>
    </source>
</reference>
<comment type="caution">
    <text evidence="1">The sequence shown here is derived from an EMBL/GenBank/DDBJ whole genome shotgun (WGS) entry which is preliminary data.</text>
</comment>
<sequence>MHGGLCVLNTLSSLRNSVMPGGNRGLSQLAQPIGERRGEAPTEAEPLIPLLWRSRYLSSQ</sequence>
<accession>A0ACB6R549</accession>
<keyword evidence="2" id="KW-1185">Reference proteome</keyword>
<dbReference type="Proteomes" id="UP000799755">
    <property type="component" value="Unassembled WGS sequence"/>
</dbReference>
<proteinExistence type="predicted"/>
<protein>
    <submittedName>
        <fullName evidence="1">Uncharacterized protein</fullName>
    </submittedName>
</protein>
<name>A0ACB6R549_9PLEO</name>
<dbReference type="EMBL" id="MU003498">
    <property type="protein sequence ID" value="KAF2474403.1"/>
    <property type="molecule type" value="Genomic_DNA"/>
</dbReference>
<evidence type="ECO:0000313" key="1">
    <source>
        <dbReference type="EMBL" id="KAF2474403.1"/>
    </source>
</evidence>
<evidence type="ECO:0000313" key="2">
    <source>
        <dbReference type="Proteomes" id="UP000799755"/>
    </source>
</evidence>
<gene>
    <name evidence="1" type="ORF">BDR25DRAFT_351943</name>
</gene>